<dbReference type="SUPFAM" id="SSF56672">
    <property type="entry name" value="DNA/RNA polymerases"/>
    <property type="match status" value="1"/>
</dbReference>
<organism evidence="1 2">
    <name type="scientific">Hibiscus trionum</name>
    <name type="common">Flower of an hour</name>
    <dbReference type="NCBI Taxonomy" id="183268"/>
    <lineage>
        <taxon>Eukaryota</taxon>
        <taxon>Viridiplantae</taxon>
        <taxon>Streptophyta</taxon>
        <taxon>Embryophyta</taxon>
        <taxon>Tracheophyta</taxon>
        <taxon>Spermatophyta</taxon>
        <taxon>Magnoliopsida</taxon>
        <taxon>eudicotyledons</taxon>
        <taxon>Gunneridae</taxon>
        <taxon>Pentapetalae</taxon>
        <taxon>rosids</taxon>
        <taxon>malvids</taxon>
        <taxon>Malvales</taxon>
        <taxon>Malvaceae</taxon>
        <taxon>Malvoideae</taxon>
        <taxon>Hibiscus</taxon>
    </lineage>
</organism>
<protein>
    <submittedName>
        <fullName evidence="1">Uncharacterized protein</fullName>
    </submittedName>
</protein>
<dbReference type="GO" id="GO:0003676">
    <property type="term" value="F:nucleic acid binding"/>
    <property type="evidence" value="ECO:0007669"/>
    <property type="project" value="InterPro"/>
</dbReference>
<dbReference type="CDD" id="cd09272">
    <property type="entry name" value="RNase_HI_RT_Ty1"/>
    <property type="match status" value="1"/>
</dbReference>
<dbReference type="PANTHER" id="PTHR11439">
    <property type="entry name" value="GAG-POL-RELATED RETROTRANSPOSON"/>
    <property type="match status" value="1"/>
</dbReference>
<proteinExistence type="predicted"/>
<dbReference type="OrthoDB" id="1922643at2759"/>
<dbReference type="Gene3D" id="3.30.420.10">
    <property type="entry name" value="Ribonuclease H-like superfamily/Ribonuclease H"/>
    <property type="match status" value="1"/>
</dbReference>
<dbReference type="Proteomes" id="UP001165190">
    <property type="component" value="Unassembled WGS sequence"/>
</dbReference>
<comment type="caution">
    <text evidence="1">The sequence shown here is derived from an EMBL/GenBank/DDBJ whole genome shotgun (WGS) entry which is preliminary data.</text>
</comment>
<evidence type="ECO:0000313" key="2">
    <source>
        <dbReference type="Proteomes" id="UP001165190"/>
    </source>
</evidence>
<gene>
    <name evidence="1" type="ORF">HRI_001384400</name>
</gene>
<dbReference type="InterPro" id="IPR036397">
    <property type="entry name" value="RNaseH_sf"/>
</dbReference>
<keyword evidence="2" id="KW-1185">Reference proteome</keyword>
<sequence>MQALRTPQLDAAKRILRYIKGTSEFGIFYNKGNDFSLQGYTDADWAGNIEDRRSTSGYCFSFGSAAISWCSKKQPIVTLSSTEAEYMAATMAAQECVWLKRLMKDIRCAIDSLVQIYCDNQSVVKLASNMVFHARTKHIEVRHHFIREKVLKQEIALEGISSNQQIVDIFTKALGKPEFERFRAALGVVNPEYALRGGVKNSASQ</sequence>
<dbReference type="InterPro" id="IPR043502">
    <property type="entry name" value="DNA/RNA_pol_sf"/>
</dbReference>
<name>A0A9W7LV91_HIBTR</name>
<dbReference type="PANTHER" id="PTHR11439:SF481">
    <property type="entry name" value="REVERSE TRANSCRIPTASE TY1_COPIA-TYPE DOMAIN-CONTAINING PROTEIN"/>
    <property type="match status" value="1"/>
</dbReference>
<accession>A0A9W7LV91</accession>
<dbReference type="AlphaFoldDB" id="A0A9W7LV91"/>
<reference evidence="1" key="1">
    <citation type="submission" date="2023-05" db="EMBL/GenBank/DDBJ databases">
        <title>Genome and transcriptome analyses reveal genes involved in the formation of fine ridges on petal epidermal cells in Hibiscus trionum.</title>
        <authorList>
            <person name="Koshimizu S."/>
            <person name="Masuda S."/>
            <person name="Ishii T."/>
            <person name="Shirasu K."/>
            <person name="Hoshino A."/>
            <person name="Arita M."/>
        </authorList>
    </citation>
    <scope>NUCLEOTIDE SEQUENCE</scope>
    <source>
        <strain evidence="1">Hamamatsu line</strain>
    </source>
</reference>
<dbReference type="EMBL" id="BSYR01000013">
    <property type="protein sequence ID" value="GMI77151.1"/>
    <property type="molecule type" value="Genomic_DNA"/>
</dbReference>
<evidence type="ECO:0000313" key="1">
    <source>
        <dbReference type="EMBL" id="GMI77151.1"/>
    </source>
</evidence>